<feature type="transmembrane region" description="Helical" evidence="1">
    <location>
        <begin position="87"/>
        <end position="104"/>
    </location>
</feature>
<evidence type="ECO:0000256" key="1">
    <source>
        <dbReference type="SAM" id="Phobius"/>
    </source>
</evidence>
<proteinExistence type="predicted"/>
<organism evidence="2 3">
    <name type="scientific">Thermococcus pacificus</name>
    <dbReference type="NCBI Taxonomy" id="71998"/>
    <lineage>
        <taxon>Archaea</taxon>
        <taxon>Methanobacteriati</taxon>
        <taxon>Methanobacteriota</taxon>
        <taxon>Thermococci</taxon>
        <taxon>Thermococcales</taxon>
        <taxon>Thermococcaceae</taxon>
        <taxon>Thermococcus</taxon>
    </lineage>
</organism>
<evidence type="ECO:0000313" key="3">
    <source>
        <dbReference type="Proteomes" id="UP000197418"/>
    </source>
</evidence>
<gene>
    <name evidence="2" type="ORF">A3L08_06645</name>
</gene>
<protein>
    <submittedName>
        <fullName evidence="2">Uncharacterized protein</fullName>
    </submittedName>
</protein>
<evidence type="ECO:0000313" key="2">
    <source>
        <dbReference type="EMBL" id="ASJ07023.1"/>
    </source>
</evidence>
<keyword evidence="1" id="KW-0472">Membrane</keyword>
<feature type="transmembrane region" description="Helical" evidence="1">
    <location>
        <begin position="141"/>
        <end position="166"/>
    </location>
</feature>
<keyword evidence="3" id="KW-1185">Reference proteome</keyword>
<dbReference type="EMBL" id="CP015102">
    <property type="protein sequence ID" value="ASJ07023.1"/>
    <property type="molecule type" value="Genomic_DNA"/>
</dbReference>
<dbReference type="Proteomes" id="UP000197418">
    <property type="component" value="Chromosome"/>
</dbReference>
<accession>A0A218P8A8</accession>
<feature type="transmembrane region" description="Helical" evidence="1">
    <location>
        <begin position="64"/>
        <end position="81"/>
    </location>
</feature>
<dbReference type="GeneID" id="33315932"/>
<sequence>MMVNWKSLLTWAGVGSFVGFAIAVSLYSSSGENEKAVYLIYAGLVAGILLSLKYRLELRASASAFPLGFLATSLLAALWMVTNVDPARIYAFIAVVMAVLMTIGPENYLDMFLAPLSYFGGFAVAMLTFKGYEPLQGTEGAVMSLFVVGVMGAILVFFALFARWAFEMARNISRR</sequence>
<reference evidence="2 3" key="1">
    <citation type="submission" date="2016-04" db="EMBL/GenBank/DDBJ databases">
        <title>Complete genome sequence of Thermococcus pacificus type strain P4.</title>
        <authorList>
            <person name="Oger P.M."/>
        </authorList>
    </citation>
    <scope>NUCLEOTIDE SEQUENCE [LARGE SCALE GENOMIC DNA]</scope>
    <source>
        <strain evidence="2 3">P-4</strain>
    </source>
</reference>
<name>A0A218P8A8_9EURY</name>
<dbReference type="RefSeq" id="WP_088854273.1">
    <property type="nucleotide sequence ID" value="NZ_CP015102.1"/>
</dbReference>
<keyword evidence="1" id="KW-1133">Transmembrane helix</keyword>
<dbReference type="KEGG" id="tpaf:A3L08_06645"/>
<feature type="transmembrane region" description="Helical" evidence="1">
    <location>
        <begin position="36"/>
        <end position="52"/>
    </location>
</feature>
<feature type="transmembrane region" description="Helical" evidence="1">
    <location>
        <begin position="7"/>
        <end position="30"/>
    </location>
</feature>
<dbReference type="AlphaFoldDB" id="A0A218P8A8"/>
<dbReference type="OrthoDB" id="91995at2157"/>
<keyword evidence="1" id="KW-0812">Transmembrane</keyword>
<feature type="transmembrane region" description="Helical" evidence="1">
    <location>
        <begin position="111"/>
        <end position="129"/>
    </location>
</feature>